<evidence type="ECO:0000256" key="1">
    <source>
        <dbReference type="SAM" id="MobiDB-lite"/>
    </source>
</evidence>
<protein>
    <submittedName>
        <fullName evidence="2">Uncharacterized protein</fullName>
    </submittedName>
</protein>
<comment type="caution">
    <text evidence="2">The sequence shown here is derived from an EMBL/GenBank/DDBJ whole genome shotgun (WGS) entry which is preliminary data.</text>
</comment>
<reference evidence="2" key="1">
    <citation type="journal article" date="2014" name="Front. Microbiol.">
        <title>High frequency of phylogenetically diverse reductive dehalogenase-homologous genes in deep subseafloor sedimentary metagenomes.</title>
        <authorList>
            <person name="Kawai M."/>
            <person name="Futagami T."/>
            <person name="Toyoda A."/>
            <person name="Takaki Y."/>
            <person name="Nishi S."/>
            <person name="Hori S."/>
            <person name="Arai W."/>
            <person name="Tsubouchi T."/>
            <person name="Morono Y."/>
            <person name="Uchiyama I."/>
            <person name="Ito T."/>
            <person name="Fujiyama A."/>
            <person name="Inagaki F."/>
            <person name="Takami H."/>
        </authorList>
    </citation>
    <scope>NUCLEOTIDE SEQUENCE</scope>
    <source>
        <strain evidence="2">Expedition CK06-06</strain>
    </source>
</reference>
<dbReference type="AlphaFoldDB" id="X0ZHV5"/>
<feature type="compositionally biased region" description="Acidic residues" evidence="1">
    <location>
        <begin position="1"/>
        <end position="13"/>
    </location>
</feature>
<evidence type="ECO:0000313" key="2">
    <source>
        <dbReference type="EMBL" id="GAG47911.1"/>
    </source>
</evidence>
<feature type="region of interest" description="Disordered" evidence="1">
    <location>
        <begin position="1"/>
        <end position="20"/>
    </location>
</feature>
<feature type="non-terminal residue" evidence="2">
    <location>
        <position position="32"/>
    </location>
</feature>
<accession>X0ZHV5</accession>
<organism evidence="2">
    <name type="scientific">marine sediment metagenome</name>
    <dbReference type="NCBI Taxonomy" id="412755"/>
    <lineage>
        <taxon>unclassified sequences</taxon>
        <taxon>metagenomes</taxon>
        <taxon>ecological metagenomes</taxon>
    </lineage>
</organism>
<dbReference type="EMBL" id="BARS01053015">
    <property type="protein sequence ID" value="GAG47911.1"/>
    <property type="molecule type" value="Genomic_DNA"/>
</dbReference>
<name>X0ZHV5_9ZZZZ</name>
<gene>
    <name evidence="2" type="ORF">S01H1_78737</name>
</gene>
<sequence length="32" mass="3709">MKILSDEFDGDAIDAEKWQTDPQSNGWGWIVR</sequence>
<proteinExistence type="predicted"/>